<dbReference type="Gene3D" id="3.40.50.12780">
    <property type="entry name" value="N-terminal domain of ligase-like"/>
    <property type="match status" value="1"/>
</dbReference>
<dbReference type="PANTHER" id="PTHR36932">
    <property type="entry name" value="CAPSULAR POLYSACCHARIDE BIOSYNTHESIS PROTEIN"/>
    <property type="match status" value="1"/>
</dbReference>
<dbReference type="Proteomes" id="UP000832011">
    <property type="component" value="Chromosome"/>
</dbReference>
<sequence>MALWSLVHAYWRGKRLHFDSRAALEAYQQTQWQRFEQQVLSRSAYFRPYIGLPLAQWPLMNKALMLEHFNQMNTAGVDLQAAFALAQRAEQERDFAPTLNGYSVGLSSGTSASRGVFVVSRAEQARWAGTILAKLLPQGLFSGERVALLLRANNNLYETIDNRFIAFRFFDLLQSFDEIATQLQAYRPSIIVAPAQVLRALAVAQQQGTLSLQPKRVISAAEVLSDADRAVIERSFPELHQVYQATEGFLAVTCEHRRLHLNEEFLMVEQEWLDEVRYVPIITDFTRSSQPIIRYRLDDVLHHDDQPCPCGRVSRVIKRIEGRLNDVLRLPRVHADTVSPSEPTVALFADALERIIAQHLPMHADYQLTQTAARALSLQAQASYTDLQRLQAALMAYMRQQSVDVDGLVWTLSDTVEITAMVIKRRRIKVDMAG</sequence>
<proteinExistence type="predicted"/>
<gene>
    <name evidence="1" type="ORF">LVJ82_18175</name>
</gene>
<dbReference type="InterPro" id="IPR042099">
    <property type="entry name" value="ANL_N_sf"/>
</dbReference>
<protein>
    <submittedName>
        <fullName evidence="1">CoF synthetase</fullName>
    </submittedName>
</protein>
<dbReference type="NCBIfam" id="TIGR02304">
    <property type="entry name" value="aden_form_hyp"/>
    <property type="match status" value="1"/>
</dbReference>
<dbReference type="InterPro" id="IPR053158">
    <property type="entry name" value="CapK_Type1_Caps_Biosynth"/>
</dbReference>
<evidence type="ECO:0000313" key="2">
    <source>
        <dbReference type="Proteomes" id="UP000832011"/>
    </source>
</evidence>
<organism evidence="1 2">
    <name type="scientific">Vitreoscilla massiliensis</name>
    <dbReference type="NCBI Taxonomy" id="1689272"/>
    <lineage>
        <taxon>Bacteria</taxon>
        <taxon>Pseudomonadati</taxon>
        <taxon>Pseudomonadota</taxon>
        <taxon>Betaproteobacteria</taxon>
        <taxon>Neisseriales</taxon>
        <taxon>Neisseriaceae</taxon>
        <taxon>Vitreoscilla</taxon>
    </lineage>
</organism>
<accession>A0ABY4E275</accession>
<dbReference type="PANTHER" id="PTHR36932:SF1">
    <property type="entry name" value="CAPSULAR POLYSACCHARIDE BIOSYNTHESIS PROTEIN"/>
    <property type="match status" value="1"/>
</dbReference>
<dbReference type="InterPro" id="IPR012685">
    <property type="entry name" value="CHP02304_F390_synth-rel"/>
</dbReference>
<reference evidence="1 2" key="1">
    <citation type="journal article" date="2022" name="Res Sq">
        <title>Evolution of multicellular longitudinally dividing oral cavity symbionts (Neisseriaceae).</title>
        <authorList>
            <person name="Nyongesa S."/>
            <person name="Weber P."/>
            <person name="Bernet E."/>
            <person name="Pullido F."/>
            <person name="Nieckarz M."/>
            <person name="Delaby M."/>
            <person name="Nieves C."/>
            <person name="Viehboeck T."/>
            <person name="Krause N."/>
            <person name="Rivera-Millot A."/>
            <person name="Nakamura A."/>
            <person name="Vischer N."/>
            <person name="VanNieuwenhze M."/>
            <person name="Brun Y."/>
            <person name="Cava F."/>
            <person name="Bulgheresi S."/>
            <person name="Veyrier F."/>
        </authorList>
    </citation>
    <scope>NUCLEOTIDE SEQUENCE [LARGE SCALE GENOMIC DNA]</scope>
    <source>
        <strain evidence="1 2">SN4</strain>
    </source>
</reference>
<dbReference type="RefSeq" id="WP_058357043.1">
    <property type="nucleotide sequence ID" value="NZ_CABKVG010000010.1"/>
</dbReference>
<evidence type="ECO:0000313" key="1">
    <source>
        <dbReference type="EMBL" id="UOO89344.1"/>
    </source>
</evidence>
<dbReference type="EMBL" id="CP091511">
    <property type="protein sequence ID" value="UOO89344.1"/>
    <property type="molecule type" value="Genomic_DNA"/>
</dbReference>
<name>A0ABY4E275_9NEIS</name>
<keyword evidence="2" id="KW-1185">Reference proteome</keyword>